<reference evidence="1 2" key="1">
    <citation type="journal article" date="2016" name="Nat. Commun.">
        <title>Thousands of microbial genomes shed light on interconnected biogeochemical processes in an aquifer system.</title>
        <authorList>
            <person name="Anantharaman K."/>
            <person name="Brown C.T."/>
            <person name="Hug L.A."/>
            <person name="Sharon I."/>
            <person name="Castelle C.J."/>
            <person name="Probst A.J."/>
            <person name="Thomas B.C."/>
            <person name="Singh A."/>
            <person name="Wilkins M.J."/>
            <person name="Karaoz U."/>
            <person name="Brodie E.L."/>
            <person name="Williams K.H."/>
            <person name="Hubbard S.S."/>
            <person name="Banfield J.F."/>
        </authorList>
    </citation>
    <scope>NUCLEOTIDE SEQUENCE [LARGE SCALE GENOMIC DNA]</scope>
</reference>
<organism evidence="1 2">
    <name type="scientific">Candidatus Roizmanbacteria bacterium RIFCSPLOWO2_01_FULL_35_13</name>
    <dbReference type="NCBI Taxonomy" id="1802055"/>
    <lineage>
        <taxon>Bacteria</taxon>
        <taxon>Candidatus Roizmaniibacteriota</taxon>
    </lineage>
</organism>
<gene>
    <name evidence="1" type="ORF">A3A74_03055</name>
</gene>
<evidence type="ECO:0000313" key="2">
    <source>
        <dbReference type="Proteomes" id="UP000179270"/>
    </source>
</evidence>
<protein>
    <recommendedName>
        <fullName evidence="3">50S ribosomal protein L29</fullName>
    </recommendedName>
</protein>
<sequence>METAKSDDQHLEYLKSLPPDELIRMLREKNKMIKRAGKTGQIPDRIATYRNEASLISQALTAKAGPTIQAQQPDRFANLKQSLTIIRALLSRQR</sequence>
<evidence type="ECO:0000313" key="1">
    <source>
        <dbReference type="EMBL" id="OGK39844.1"/>
    </source>
</evidence>
<dbReference type="STRING" id="1802055.A3A74_03055"/>
<dbReference type="Proteomes" id="UP000179270">
    <property type="component" value="Unassembled WGS sequence"/>
</dbReference>
<evidence type="ECO:0008006" key="3">
    <source>
        <dbReference type="Google" id="ProtNLM"/>
    </source>
</evidence>
<name>A0A1F7I922_9BACT</name>
<proteinExistence type="predicted"/>
<comment type="caution">
    <text evidence="1">The sequence shown here is derived from an EMBL/GenBank/DDBJ whole genome shotgun (WGS) entry which is preliminary data.</text>
</comment>
<dbReference type="EMBL" id="MGAF01000043">
    <property type="protein sequence ID" value="OGK39844.1"/>
    <property type="molecule type" value="Genomic_DNA"/>
</dbReference>
<dbReference type="AlphaFoldDB" id="A0A1F7I922"/>
<accession>A0A1F7I922</accession>